<dbReference type="InterPro" id="IPR042510">
    <property type="entry name" value="CIP2A"/>
</dbReference>
<gene>
    <name evidence="3" type="primary">20200074</name>
    <name evidence="2" type="ORF">HELRODRAFT_163449</name>
</gene>
<name>T1EU24_HELRO</name>
<dbReference type="AlphaFoldDB" id="T1EU24"/>
<dbReference type="SUPFAM" id="SSF48371">
    <property type="entry name" value="ARM repeat"/>
    <property type="match status" value="1"/>
</dbReference>
<evidence type="ECO:0000313" key="4">
    <source>
        <dbReference type="Proteomes" id="UP000015101"/>
    </source>
</evidence>
<dbReference type="InterPro" id="IPR016024">
    <property type="entry name" value="ARM-type_fold"/>
</dbReference>
<dbReference type="GeneID" id="20200074"/>
<dbReference type="PANTHER" id="PTHR23161">
    <property type="entry name" value="PROTEIN CIP2A"/>
    <property type="match status" value="1"/>
</dbReference>
<dbReference type="EnsemblMetazoa" id="HelroT163449">
    <property type="protein sequence ID" value="HelroP163449"/>
    <property type="gene ID" value="HelroG163449"/>
</dbReference>
<dbReference type="InterPro" id="IPR048701">
    <property type="entry name" value="CIP2A_N"/>
</dbReference>
<dbReference type="EMBL" id="AMQM01001385">
    <property type="status" value="NOT_ANNOTATED_CDS"/>
    <property type="molecule type" value="Genomic_DNA"/>
</dbReference>
<dbReference type="eggNOG" id="ENOG502QTAP">
    <property type="taxonomic scope" value="Eukaryota"/>
</dbReference>
<reference evidence="4" key="1">
    <citation type="submission" date="2012-12" db="EMBL/GenBank/DDBJ databases">
        <authorList>
            <person name="Hellsten U."/>
            <person name="Grimwood J."/>
            <person name="Chapman J.A."/>
            <person name="Shapiro H."/>
            <person name="Aerts A."/>
            <person name="Otillar R.P."/>
            <person name="Terry A.Y."/>
            <person name="Boore J.L."/>
            <person name="Simakov O."/>
            <person name="Marletaz F."/>
            <person name="Cho S.-J."/>
            <person name="Edsinger-Gonzales E."/>
            <person name="Havlak P."/>
            <person name="Kuo D.-H."/>
            <person name="Larsson T."/>
            <person name="Lv J."/>
            <person name="Arendt D."/>
            <person name="Savage R."/>
            <person name="Osoegawa K."/>
            <person name="de Jong P."/>
            <person name="Lindberg D.R."/>
            <person name="Seaver E.C."/>
            <person name="Weisblat D.A."/>
            <person name="Putnam N.H."/>
            <person name="Grigoriev I.V."/>
            <person name="Rokhsar D.S."/>
        </authorList>
    </citation>
    <scope>NUCLEOTIDE SEQUENCE</scope>
</reference>
<sequence length="439" mass="49898">MEGVGIKVSKKRKRKFTMEVTACAKTFVLSVNQYKCNCSSEDAQSHLMRQIDVLTTITAKGSSLLFFESTEILQSECMTSIISLLNDYTIIKSTPLINKTLSLLSNLANSDIVKDCLRDTFDLPNILLNVFRSTLSSSDELSISLCVRLLQKLTYKAALPYPVMKLNELLHYLLQQICQASPSGECMQPYLSLLSNLTHESQHVQMFIKSIDNLKAVLKKFMSFMSHTNQKMCISSIAILHNLKLDKCIAGQIFTPSNVTQIFQLLFNILNNSKINKTNSAQHYAVDLYKHLSTCLSLLINGLSMQNVHHFNVILELLINFSSETKLKEIIFKIIFDNPLCQSVSLDVESLVNKTNIDNAPQLDTSNYNNSTKYNNNINSTNNNYQLEIMNMMRVDILIPVLSRLLNKLLSTKMLSSKKLIICLRILKYILLFMMFAFY</sequence>
<dbReference type="OrthoDB" id="73401at2759"/>
<dbReference type="STRING" id="6412.T1EU24"/>
<dbReference type="Proteomes" id="UP000015101">
    <property type="component" value="Unassembled WGS sequence"/>
</dbReference>
<dbReference type="Pfam" id="PF21044">
    <property type="entry name" value="CIP2A_N"/>
    <property type="match status" value="1"/>
</dbReference>
<dbReference type="KEGG" id="hro:HELRODRAFT_163449"/>
<proteinExistence type="predicted"/>
<dbReference type="Gene3D" id="1.25.10.10">
    <property type="entry name" value="Leucine-rich Repeat Variant"/>
    <property type="match status" value="1"/>
</dbReference>
<dbReference type="EMBL" id="KB097495">
    <property type="protein sequence ID" value="ESN96390.1"/>
    <property type="molecule type" value="Genomic_DNA"/>
</dbReference>
<evidence type="ECO:0000259" key="1">
    <source>
        <dbReference type="Pfam" id="PF21044"/>
    </source>
</evidence>
<reference evidence="2 4" key="2">
    <citation type="journal article" date="2013" name="Nature">
        <title>Insights into bilaterian evolution from three spiralian genomes.</title>
        <authorList>
            <person name="Simakov O."/>
            <person name="Marletaz F."/>
            <person name="Cho S.J."/>
            <person name="Edsinger-Gonzales E."/>
            <person name="Havlak P."/>
            <person name="Hellsten U."/>
            <person name="Kuo D.H."/>
            <person name="Larsson T."/>
            <person name="Lv J."/>
            <person name="Arendt D."/>
            <person name="Savage R."/>
            <person name="Osoegawa K."/>
            <person name="de Jong P."/>
            <person name="Grimwood J."/>
            <person name="Chapman J.A."/>
            <person name="Shapiro H."/>
            <person name="Aerts A."/>
            <person name="Otillar R.P."/>
            <person name="Terry A.Y."/>
            <person name="Boore J.L."/>
            <person name="Grigoriev I.V."/>
            <person name="Lindberg D.R."/>
            <person name="Seaver E.C."/>
            <person name="Weisblat D.A."/>
            <person name="Putnam N.H."/>
            <person name="Rokhsar D.S."/>
        </authorList>
    </citation>
    <scope>NUCLEOTIDE SEQUENCE</scope>
</reference>
<accession>T1EU24</accession>
<protein>
    <recommendedName>
        <fullName evidence="1">CIP2A N-terminal domain-containing protein</fullName>
    </recommendedName>
</protein>
<dbReference type="RefSeq" id="XP_009025561.1">
    <property type="nucleotide sequence ID" value="XM_009027313.1"/>
</dbReference>
<dbReference type="HOGENOM" id="CLU_624508_0_0_1"/>
<dbReference type="InterPro" id="IPR011989">
    <property type="entry name" value="ARM-like"/>
</dbReference>
<evidence type="ECO:0000313" key="2">
    <source>
        <dbReference type="EMBL" id="ESN96390.1"/>
    </source>
</evidence>
<evidence type="ECO:0000313" key="3">
    <source>
        <dbReference type="EnsemblMetazoa" id="HelroP163449"/>
    </source>
</evidence>
<feature type="domain" description="CIP2A N-terminal" evidence="1">
    <location>
        <begin position="40"/>
        <end position="346"/>
    </location>
</feature>
<keyword evidence="4" id="KW-1185">Reference proteome</keyword>
<dbReference type="CTD" id="20200074"/>
<dbReference type="PANTHER" id="PTHR23161:SF2">
    <property type="entry name" value="PROTEIN CIP2A"/>
    <property type="match status" value="1"/>
</dbReference>
<dbReference type="InParanoid" id="T1EU24"/>
<reference evidence="3" key="3">
    <citation type="submission" date="2015-06" db="UniProtKB">
        <authorList>
            <consortium name="EnsemblMetazoa"/>
        </authorList>
    </citation>
    <scope>IDENTIFICATION</scope>
</reference>
<organism evidence="3 4">
    <name type="scientific">Helobdella robusta</name>
    <name type="common">Californian leech</name>
    <dbReference type="NCBI Taxonomy" id="6412"/>
    <lineage>
        <taxon>Eukaryota</taxon>
        <taxon>Metazoa</taxon>
        <taxon>Spiralia</taxon>
        <taxon>Lophotrochozoa</taxon>
        <taxon>Annelida</taxon>
        <taxon>Clitellata</taxon>
        <taxon>Hirudinea</taxon>
        <taxon>Rhynchobdellida</taxon>
        <taxon>Glossiphoniidae</taxon>
        <taxon>Helobdella</taxon>
    </lineage>
</organism>